<dbReference type="InterPro" id="IPR014710">
    <property type="entry name" value="RmlC-like_jellyroll"/>
</dbReference>
<dbReference type="PANTHER" id="PTHR24567:SF74">
    <property type="entry name" value="HTH-TYPE TRANSCRIPTIONAL REGULATOR ARCR"/>
    <property type="match status" value="1"/>
</dbReference>
<feature type="domain" description="Cyclic nucleotide-binding" evidence="1">
    <location>
        <begin position="110"/>
        <end position="202"/>
    </location>
</feature>
<keyword evidence="3" id="KW-1185">Reference proteome</keyword>
<gene>
    <name evidence="2" type="ORF">CEP50_03425</name>
</gene>
<evidence type="ECO:0000259" key="1">
    <source>
        <dbReference type="PROSITE" id="PS50042"/>
    </source>
</evidence>
<dbReference type="CDD" id="cd00038">
    <property type="entry name" value="CAP_ED"/>
    <property type="match status" value="1"/>
</dbReference>
<dbReference type="InterPro" id="IPR000595">
    <property type="entry name" value="cNMP-bd_dom"/>
</dbReference>
<comment type="caution">
    <text evidence="2">The sequence shown here is derived from an EMBL/GenBank/DDBJ whole genome shotgun (WGS) entry which is preliminary data.</text>
</comment>
<dbReference type="Pfam" id="PF19307">
    <property type="entry name" value="SrpI-like"/>
    <property type="match status" value="1"/>
</dbReference>
<name>A0A2T0H0U2_ACTMO</name>
<dbReference type="InterPro" id="IPR018490">
    <property type="entry name" value="cNMP-bd_dom_sf"/>
</dbReference>
<dbReference type="NCBIfam" id="NF041163">
    <property type="entry name" value="encap_f2b"/>
    <property type="match status" value="1"/>
</dbReference>
<dbReference type="PANTHER" id="PTHR24567">
    <property type="entry name" value="CRP FAMILY TRANSCRIPTIONAL REGULATORY PROTEIN"/>
    <property type="match status" value="1"/>
</dbReference>
<proteinExistence type="predicted"/>
<sequence>MTSTESVPGPLNGDEQSPLSLGTAAARNLSTTTKTPPQMQSITSRWLLRLLPWVQASGGAYRVNRRLTYQLGDGLVTFSNTGATVRVIPGELRELPALRGFDDTTVLEGLAERFVQREYAAGEVIVEEGSPSEEIVLIAHGKVNKLGTGPYGDQAVLGVLAGGQHFGGHVLAEDGGTWEFTAKAVTPCTVLTLPRQSAREVVDRSETLRAHLERVQAAQRGAHNDDGEAAVSVASGHAGEPELPGTFVDYELKPREYELSVAQTVLRVHTRVADLYNEPMDQVEQQLRLTIQELREEQEKELVTNREFGLLHNADLRQRIHTRTGPPTPDDMDELLSLVWKDPGFFLAHPRAIAAFGRECSRRGLYPSSVEIGGHHVPAWRGVPLFPCNKLPMSSQRTTSIMLMRTGEANQGVVGLHQTGLPDEYEPGLSVRFMGINEKALISYLVSTYYSAAVLVPDALAVLDDVETGRED</sequence>
<accession>A0A2T0H0U2</accession>
<dbReference type="Gene3D" id="2.60.120.10">
    <property type="entry name" value="Jelly Rolls"/>
    <property type="match status" value="1"/>
</dbReference>
<evidence type="ECO:0000313" key="3">
    <source>
        <dbReference type="Proteomes" id="UP000239352"/>
    </source>
</evidence>
<dbReference type="GO" id="GO:0005829">
    <property type="term" value="C:cytosol"/>
    <property type="evidence" value="ECO:0007669"/>
    <property type="project" value="TreeGrafter"/>
</dbReference>
<reference evidence="2 3" key="1">
    <citation type="submission" date="2018-03" db="EMBL/GenBank/DDBJ databases">
        <title>Actinopolyspora mortivallis from Sahara, screening for active biomolecules.</title>
        <authorList>
            <person name="Selama O."/>
            <person name="Wellington E.M.H."/>
            <person name="Hacene H."/>
        </authorList>
    </citation>
    <scope>NUCLEOTIDE SEQUENCE [LARGE SCALE GENOMIC DNA]</scope>
    <source>
        <strain evidence="2 3">M5A</strain>
    </source>
</reference>
<dbReference type="InterPro" id="IPR050397">
    <property type="entry name" value="Env_Response_Regulators"/>
</dbReference>
<dbReference type="AlphaFoldDB" id="A0A2T0H0U2"/>
<dbReference type="SUPFAM" id="SSF51206">
    <property type="entry name" value="cAMP-binding domain-like"/>
    <property type="match status" value="1"/>
</dbReference>
<dbReference type="SMART" id="SM00100">
    <property type="entry name" value="cNMP"/>
    <property type="match status" value="1"/>
</dbReference>
<dbReference type="EMBL" id="PVSR01000002">
    <property type="protein sequence ID" value="PRW64960.1"/>
    <property type="molecule type" value="Genomic_DNA"/>
</dbReference>
<dbReference type="Pfam" id="PF00027">
    <property type="entry name" value="cNMP_binding"/>
    <property type="match status" value="1"/>
</dbReference>
<dbReference type="InterPro" id="IPR045641">
    <property type="entry name" value="SrpI-like"/>
</dbReference>
<dbReference type="Proteomes" id="UP000239352">
    <property type="component" value="Unassembled WGS sequence"/>
</dbReference>
<organism evidence="2 3">
    <name type="scientific">Actinopolyspora mortivallis</name>
    <dbReference type="NCBI Taxonomy" id="33906"/>
    <lineage>
        <taxon>Bacteria</taxon>
        <taxon>Bacillati</taxon>
        <taxon>Actinomycetota</taxon>
        <taxon>Actinomycetes</taxon>
        <taxon>Actinopolysporales</taxon>
        <taxon>Actinopolysporaceae</taxon>
        <taxon>Actinopolyspora</taxon>
    </lineage>
</organism>
<evidence type="ECO:0000313" key="2">
    <source>
        <dbReference type="EMBL" id="PRW64960.1"/>
    </source>
</evidence>
<dbReference type="InParanoid" id="A0A2T0H0U2"/>
<dbReference type="GO" id="GO:0003700">
    <property type="term" value="F:DNA-binding transcription factor activity"/>
    <property type="evidence" value="ECO:0007669"/>
    <property type="project" value="TreeGrafter"/>
</dbReference>
<dbReference type="PROSITE" id="PS50042">
    <property type="entry name" value="CNMP_BINDING_3"/>
    <property type="match status" value="1"/>
</dbReference>
<protein>
    <submittedName>
        <fullName evidence="2">Crp/Fnr family transcriptional regulator</fullName>
    </submittedName>
</protein>
<dbReference type="STRING" id="1050202.GCA_000384035_00590"/>
<dbReference type="InterPro" id="IPR049817">
    <property type="entry name" value="Encap_f2b"/>
</dbReference>